<proteinExistence type="inferred from homology"/>
<dbReference type="InterPro" id="IPR020904">
    <property type="entry name" value="Sc_DH/Rdtase_CS"/>
</dbReference>
<dbReference type="SUPFAM" id="SSF51735">
    <property type="entry name" value="NAD(P)-binding Rossmann-fold domains"/>
    <property type="match status" value="1"/>
</dbReference>
<keyword evidence="3" id="KW-0520">NAD</keyword>
<comment type="catalytic activity">
    <reaction evidence="4">
        <text>2,5-dichlorocyclohexa-2,5-dien-1,4-diol + NAD(+) = 2,5-dichlorohydroquinone + NADH + H(+)</text>
        <dbReference type="Rhea" id="RHEA:15741"/>
        <dbReference type="ChEBI" id="CHEBI:15378"/>
        <dbReference type="ChEBI" id="CHEBI:27545"/>
        <dbReference type="ChEBI" id="CHEBI:28975"/>
        <dbReference type="ChEBI" id="CHEBI:57540"/>
        <dbReference type="ChEBI" id="CHEBI:57945"/>
    </reaction>
</comment>
<dbReference type="Proteomes" id="UP000311469">
    <property type="component" value="Chromosome cSF1"/>
</dbReference>
<evidence type="ECO:0000259" key="5">
    <source>
        <dbReference type="SMART" id="SM00822"/>
    </source>
</evidence>
<dbReference type="InterPro" id="IPR057326">
    <property type="entry name" value="KR_dom"/>
</dbReference>
<evidence type="ECO:0000256" key="1">
    <source>
        <dbReference type="ARBA" id="ARBA00006484"/>
    </source>
</evidence>
<evidence type="ECO:0000313" key="7">
    <source>
        <dbReference type="Proteomes" id="UP000311469"/>
    </source>
</evidence>
<evidence type="ECO:0000313" key="6">
    <source>
        <dbReference type="EMBL" id="QDC36612.1"/>
    </source>
</evidence>
<dbReference type="FunFam" id="3.40.50.720:FF:000084">
    <property type="entry name" value="Short-chain dehydrogenase reductase"/>
    <property type="match status" value="1"/>
</dbReference>
<sequence>MRTDRTVVVTGAAGGMGRPFVERFIANGDTVLATDTSEDALAELSEAIPVNRLIVKASDITSENDNAALAELAREKTGRVDVLVNIAGVYPVQGFLEMSVEDWRKIVDINLTGTALMCRAMLPLMTGRGWGRIVNIGSASVNEGVAGQAHYVSAKAGVLGLTRSLAREFGAEGITVNLIAPGVTVTPNAAKALPKAIQEAQIEKRAIRREEKPEDLVGAAFFFASPDANFITGQTLVVDGGLNMS</sequence>
<dbReference type="CDD" id="cd05233">
    <property type="entry name" value="SDR_c"/>
    <property type="match status" value="1"/>
</dbReference>
<dbReference type="Gene3D" id="3.40.50.720">
    <property type="entry name" value="NAD(P)-binding Rossmann-like Domain"/>
    <property type="match status" value="1"/>
</dbReference>
<dbReference type="AlphaFoldDB" id="A0A5B8CDC1"/>
<dbReference type="InterPro" id="IPR002347">
    <property type="entry name" value="SDR_fam"/>
</dbReference>
<keyword evidence="2" id="KW-0560">Oxidoreductase</keyword>
<dbReference type="PRINTS" id="PR00080">
    <property type="entry name" value="SDRFAMILY"/>
</dbReference>
<name>A0A5B8CDC1_SPHSA</name>
<protein>
    <submittedName>
        <fullName evidence="6">SDR family oxidoreductase</fullName>
    </submittedName>
</protein>
<dbReference type="InterPro" id="IPR036291">
    <property type="entry name" value="NAD(P)-bd_dom_sf"/>
</dbReference>
<evidence type="ECO:0000256" key="2">
    <source>
        <dbReference type="ARBA" id="ARBA00023002"/>
    </source>
</evidence>
<reference evidence="6 7" key="1">
    <citation type="submission" date="2019-06" db="EMBL/GenBank/DDBJ databases">
        <title>Genome organization and adaptive potential of archetypical organophosphate degarding Sphingobium fuliginis ATCC 27551.</title>
        <authorList>
            <person name="Sarwar A."/>
            <person name="Parthasarathy S."/>
            <person name="Singh C."/>
            <person name="Siddavattam D."/>
        </authorList>
    </citation>
    <scope>NUCLEOTIDE SEQUENCE [LARGE SCALE GENOMIC DNA]</scope>
    <source>
        <strain evidence="6 7">ATCC 27551</strain>
    </source>
</reference>
<dbReference type="KEGG" id="sufl:FIL70_04490"/>
<evidence type="ECO:0000256" key="4">
    <source>
        <dbReference type="ARBA" id="ARBA00051383"/>
    </source>
</evidence>
<dbReference type="GO" id="GO:0016491">
    <property type="term" value="F:oxidoreductase activity"/>
    <property type="evidence" value="ECO:0007669"/>
    <property type="project" value="UniProtKB-KW"/>
</dbReference>
<gene>
    <name evidence="6" type="ORF">FIL70_04490</name>
</gene>
<dbReference type="Pfam" id="PF13561">
    <property type="entry name" value="adh_short_C2"/>
    <property type="match status" value="1"/>
</dbReference>
<organism evidence="6 7">
    <name type="scientific">Sphingobium fuliginis ATCC 27551</name>
    <dbReference type="NCBI Taxonomy" id="1208342"/>
    <lineage>
        <taxon>Bacteria</taxon>
        <taxon>Pseudomonadati</taxon>
        <taxon>Pseudomonadota</taxon>
        <taxon>Alphaproteobacteria</taxon>
        <taxon>Sphingomonadales</taxon>
        <taxon>Sphingomonadaceae</taxon>
        <taxon>Sphingobium</taxon>
    </lineage>
</organism>
<dbReference type="PANTHER" id="PTHR24321:SF8">
    <property type="entry name" value="ESTRADIOL 17-BETA-DEHYDROGENASE 8-RELATED"/>
    <property type="match status" value="1"/>
</dbReference>
<dbReference type="PANTHER" id="PTHR24321">
    <property type="entry name" value="DEHYDROGENASES, SHORT CHAIN"/>
    <property type="match status" value="1"/>
</dbReference>
<dbReference type="EMBL" id="CP041016">
    <property type="protein sequence ID" value="QDC36612.1"/>
    <property type="molecule type" value="Genomic_DNA"/>
</dbReference>
<feature type="domain" description="Ketoreductase" evidence="5">
    <location>
        <begin position="5"/>
        <end position="182"/>
    </location>
</feature>
<dbReference type="SMART" id="SM00822">
    <property type="entry name" value="PKS_KR"/>
    <property type="match status" value="1"/>
</dbReference>
<dbReference type="PROSITE" id="PS00061">
    <property type="entry name" value="ADH_SHORT"/>
    <property type="match status" value="1"/>
</dbReference>
<accession>A0A5B8CDC1</accession>
<dbReference type="PRINTS" id="PR00081">
    <property type="entry name" value="GDHRDH"/>
</dbReference>
<comment type="similarity">
    <text evidence="1">Belongs to the short-chain dehydrogenases/reductases (SDR) family.</text>
</comment>
<evidence type="ECO:0000256" key="3">
    <source>
        <dbReference type="ARBA" id="ARBA00023027"/>
    </source>
</evidence>